<dbReference type="InterPro" id="IPR018306">
    <property type="entry name" value="Phage_T5_Orf172_DNA-bd"/>
</dbReference>
<accession>A0ABY7Y869</accession>
<dbReference type="Proteomes" id="UP001214201">
    <property type="component" value="Chromosome"/>
</dbReference>
<evidence type="ECO:0000313" key="4">
    <source>
        <dbReference type="Proteomes" id="UP001214201"/>
    </source>
</evidence>
<dbReference type="RefSeq" id="WP_425510903.1">
    <property type="nucleotide sequence ID" value="NZ_CP082213.1"/>
</dbReference>
<feature type="domain" description="Bacteriophage T5 Orf172 DNA-binding" evidence="1">
    <location>
        <begin position="16"/>
        <end position="120"/>
    </location>
</feature>
<organism evidence="2 4">
    <name type="scientific">Xanthomonas cucurbitae</name>
    <dbReference type="NCBI Taxonomy" id="56453"/>
    <lineage>
        <taxon>Bacteria</taxon>
        <taxon>Pseudomonadati</taxon>
        <taxon>Pseudomonadota</taxon>
        <taxon>Gammaproteobacteria</taxon>
        <taxon>Lysobacterales</taxon>
        <taxon>Lysobacteraceae</taxon>
        <taxon>Xanthomonas</taxon>
    </lineage>
</organism>
<proteinExistence type="predicted"/>
<dbReference type="EMBL" id="CP082214">
    <property type="protein sequence ID" value="WDM71685.1"/>
    <property type="molecule type" value="Genomic_DNA"/>
</dbReference>
<evidence type="ECO:0000313" key="3">
    <source>
        <dbReference type="EMBL" id="WDM71685.1"/>
    </source>
</evidence>
<gene>
    <name evidence="3" type="ORF">K6978_00230</name>
    <name evidence="2" type="ORF">K6978_11175</name>
</gene>
<evidence type="ECO:0000313" key="2">
    <source>
        <dbReference type="EMBL" id="WDM70028.1"/>
    </source>
</evidence>
<sequence length="146" mass="16241">MSDLVACELPADLKEHVYVLFSSLRPDLVKVGRSKSATRIHSLRKMHYGDVTDWSPLCVVSLDTRHTAIAVEAMAHARLAAEGFLVPSFRWTRLPDQKSCLANECFSCCPHYAVSVVKKMAQVINEHVLQMSANNSFKPMPLRGSA</sequence>
<dbReference type="EMBL" id="CP082214">
    <property type="protein sequence ID" value="WDM70028.1"/>
    <property type="molecule type" value="Genomic_DNA"/>
</dbReference>
<evidence type="ECO:0000259" key="1">
    <source>
        <dbReference type="Pfam" id="PF10544"/>
    </source>
</evidence>
<keyword evidence="4" id="KW-1185">Reference proteome</keyword>
<protein>
    <submittedName>
        <fullName evidence="2">GIY-YIG nuclease family protein</fullName>
    </submittedName>
</protein>
<name>A0ABY7Y869_9XANT</name>
<dbReference type="Pfam" id="PF10544">
    <property type="entry name" value="T5orf172"/>
    <property type="match status" value="1"/>
</dbReference>
<reference evidence="2 4" key="1">
    <citation type="submission" date="2021-08" db="EMBL/GenBank/DDBJ databases">
        <title>Genome sequences of Xanthomonas cucurbitae isolates from 5 Midwestern US states.</title>
        <authorList>
            <person name="Hind S.R."/>
        </authorList>
    </citation>
    <scope>NUCLEOTIDE SEQUENCE [LARGE SCALE GENOMIC DNA]</scope>
    <source>
        <strain evidence="2 4">OH_261</strain>
    </source>
</reference>